<dbReference type="Pfam" id="PF11306">
    <property type="entry name" value="DUF3108"/>
    <property type="match status" value="1"/>
</dbReference>
<dbReference type="KEGG" id="ggr:HKW67_14420"/>
<feature type="signal peptide" evidence="1">
    <location>
        <begin position="1"/>
        <end position="23"/>
    </location>
</feature>
<keyword evidence="1" id="KW-0732">Signal</keyword>
<dbReference type="EMBL" id="CP053085">
    <property type="protein sequence ID" value="QJR36618.1"/>
    <property type="molecule type" value="Genomic_DNA"/>
</dbReference>
<organism evidence="2 3">
    <name type="scientific">Gemmatimonas groenlandica</name>
    <dbReference type="NCBI Taxonomy" id="2732249"/>
    <lineage>
        <taxon>Bacteria</taxon>
        <taxon>Pseudomonadati</taxon>
        <taxon>Gemmatimonadota</taxon>
        <taxon>Gemmatimonadia</taxon>
        <taxon>Gemmatimonadales</taxon>
        <taxon>Gemmatimonadaceae</taxon>
        <taxon>Gemmatimonas</taxon>
    </lineage>
</organism>
<proteinExistence type="predicted"/>
<keyword evidence="3" id="KW-1185">Reference proteome</keyword>
<accession>A0A6M4IRI2</accession>
<dbReference type="Proteomes" id="UP000500938">
    <property type="component" value="Chromosome"/>
</dbReference>
<evidence type="ECO:0000313" key="2">
    <source>
        <dbReference type="EMBL" id="QJR36618.1"/>
    </source>
</evidence>
<name>A0A6M4IRI2_9BACT</name>
<sequence>MRLTRLAITLVLAPLAAASAQSAAPPVSALRDHIDRAQLRAQTDSFVVLVQGVPRGWQRIGMRPTAKGWELFDAIAIGAMVQQSSAITLDVALSETALRQSGVMSGRPMTIALDFANGRVRGTADTPSNGPSGALSIDTAVAPTVVDDNAVTPLLTALRWRESLDIRFPVFTSGKATIVTYRLRVLGADTVTVPAGTFDSWRAELAIGSSTLSLHITRAAPYRILRMTSVGTPFDIQLAK</sequence>
<protein>
    <submittedName>
        <fullName evidence="2">Uncharacterized protein</fullName>
    </submittedName>
</protein>
<dbReference type="InterPro" id="IPR021457">
    <property type="entry name" value="DUF3108"/>
</dbReference>
<reference evidence="2 3" key="1">
    <citation type="submission" date="2020-05" db="EMBL/GenBank/DDBJ databases">
        <title>Complete genome sequence of Gemmatimonas greenlandica TET16.</title>
        <authorList>
            <person name="Zeng Y."/>
        </authorList>
    </citation>
    <scope>NUCLEOTIDE SEQUENCE [LARGE SCALE GENOMIC DNA]</scope>
    <source>
        <strain evidence="2 3">TET16</strain>
    </source>
</reference>
<gene>
    <name evidence="2" type="ORF">HKW67_14420</name>
</gene>
<evidence type="ECO:0000256" key="1">
    <source>
        <dbReference type="SAM" id="SignalP"/>
    </source>
</evidence>
<dbReference type="AlphaFoldDB" id="A0A6M4IRI2"/>
<dbReference type="RefSeq" id="WP_171226050.1">
    <property type="nucleotide sequence ID" value="NZ_CP053085.1"/>
</dbReference>
<evidence type="ECO:0000313" key="3">
    <source>
        <dbReference type="Proteomes" id="UP000500938"/>
    </source>
</evidence>
<feature type="chain" id="PRO_5026919272" evidence="1">
    <location>
        <begin position="24"/>
        <end position="240"/>
    </location>
</feature>